<feature type="domain" description="SUI1" evidence="4">
    <location>
        <begin position="52"/>
        <end position="112"/>
    </location>
</feature>
<evidence type="ECO:0000313" key="6">
    <source>
        <dbReference type="Proteomes" id="UP001500298"/>
    </source>
</evidence>
<comment type="similarity">
    <text evidence="1">Belongs to the SUI1 family.</text>
</comment>
<dbReference type="InterPro" id="IPR005872">
    <property type="entry name" value="SUI1_arc_bac"/>
</dbReference>
<proteinExistence type="inferred from homology"/>
<comment type="caution">
    <text evidence="5">The sequence shown here is derived from an EMBL/GenBank/DDBJ whole genome shotgun (WGS) entry which is preliminary data.</text>
</comment>
<accession>A0ABP9DDZ2</accession>
<organism evidence="5 6">
    <name type="scientific">Algivirga pacifica</name>
    <dbReference type="NCBI Taxonomy" id="1162670"/>
    <lineage>
        <taxon>Bacteria</taxon>
        <taxon>Pseudomonadati</taxon>
        <taxon>Bacteroidota</taxon>
        <taxon>Cytophagia</taxon>
        <taxon>Cytophagales</taxon>
        <taxon>Flammeovirgaceae</taxon>
        <taxon>Algivirga</taxon>
    </lineage>
</organism>
<dbReference type="EMBL" id="BAABJX010000033">
    <property type="protein sequence ID" value="GAA4836573.1"/>
    <property type="molecule type" value="Genomic_DNA"/>
</dbReference>
<dbReference type="PIRSF" id="PIRSF037511">
    <property type="entry name" value="Transl_init_SUI1_pro"/>
    <property type="match status" value="1"/>
</dbReference>
<reference evidence="6" key="1">
    <citation type="journal article" date="2019" name="Int. J. Syst. Evol. Microbiol.">
        <title>The Global Catalogue of Microorganisms (GCM) 10K type strain sequencing project: providing services to taxonomists for standard genome sequencing and annotation.</title>
        <authorList>
            <consortium name="The Broad Institute Genomics Platform"/>
            <consortium name="The Broad Institute Genome Sequencing Center for Infectious Disease"/>
            <person name="Wu L."/>
            <person name="Ma J."/>
        </authorList>
    </citation>
    <scope>NUCLEOTIDE SEQUENCE [LARGE SCALE GENOMIC DNA]</scope>
    <source>
        <strain evidence="6">JCM 18326</strain>
    </source>
</reference>
<dbReference type="SUPFAM" id="SSF55159">
    <property type="entry name" value="eIF1-like"/>
    <property type="match status" value="1"/>
</dbReference>
<dbReference type="Proteomes" id="UP001500298">
    <property type="component" value="Unassembled WGS sequence"/>
</dbReference>
<dbReference type="Pfam" id="PF01253">
    <property type="entry name" value="SUI1"/>
    <property type="match status" value="1"/>
</dbReference>
<name>A0ABP9DDZ2_9BACT</name>
<evidence type="ECO:0000259" key="4">
    <source>
        <dbReference type="PROSITE" id="PS50296"/>
    </source>
</evidence>
<dbReference type="PANTHER" id="PTHR12789">
    <property type="entry name" value="DENSITY-REGULATED PROTEIN HOMOLOG"/>
    <property type="match status" value="1"/>
</dbReference>
<dbReference type="InterPro" id="IPR036877">
    <property type="entry name" value="SUI1_dom_sf"/>
</dbReference>
<keyword evidence="5" id="KW-0396">Initiation factor</keyword>
<keyword evidence="2" id="KW-0810">Translation regulation</keyword>
<dbReference type="InterPro" id="IPR001950">
    <property type="entry name" value="SUI1"/>
</dbReference>
<dbReference type="PROSITE" id="PS50296">
    <property type="entry name" value="SUI1"/>
    <property type="match status" value="1"/>
</dbReference>
<dbReference type="RefSeq" id="WP_345371774.1">
    <property type="nucleotide sequence ID" value="NZ_BAABJX010000033.1"/>
</dbReference>
<evidence type="ECO:0000313" key="5">
    <source>
        <dbReference type="EMBL" id="GAA4836573.1"/>
    </source>
</evidence>
<dbReference type="CDD" id="cd11567">
    <property type="entry name" value="YciH_like"/>
    <property type="match status" value="1"/>
</dbReference>
<keyword evidence="3" id="KW-0648">Protein biosynthesis</keyword>
<keyword evidence="6" id="KW-1185">Reference proteome</keyword>
<dbReference type="Gene3D" id="3.30.780.10">
    <property type="entry name" value="SUI1-like domain"/>
    <property type="match status" value="1"/>
</dbReference>
<dbReference type="InterPro" id="IPR050318">
    <property type="entry name" value="DENR/SUI1_TIF"/>
</dbReference>
<dbReference type="GO" id="GO:0003743">
    <property type="term" value="F:translation initiation factor activity"/>
    <property type="evidence" value="ECO:0007669"/>
    <property type="project" value="UniProtKB-KW"/>
</dbReference>
<evidence type="ECO:0000256" key="3">
    <source>
        <dbReference type="ARBA" id="ARBA00022917"/>
    </source>
</evidence>
<protein>
    <submittedName>
        <fullName evidence="5">Translation initiation factor</fullName>
    </submittedName>
</protein>
<sequence>MSKKNNNDNDWKERLGMVFSTNPDFEYDYDEEDTEETLPPAQQKLYVSLDKKGRKGKVATLVEGFVGTEEDLKALGKQLKSKCGVGGSAKEGEILIQGDFKEKVKELLLADGYKVKLK</sequence>
<dbReference type="PANTHER" id="PTHR12789:SF0">
    <property type="entry name" value="DENSITY-REGULATED PROTEIN"/>
    <property type="match status" value="1"/>
</dbReference>
<gene>
    <name evidence="5" type="ORF">GCM10023331_22230</name>
</gene>
<evidence type="ECO:0000256" key="2">
    <source>
        <dbReference type="ARBA" id="ARBA00022845"/>
    </source>
</evidence>
<evidence type="ECO:0000256" key="1">
    <source>
        <dbReference type="ARBA" id="ARBA00005422"/>
    </source>
</evidence>